<dbReference type="EMBL" id="CACRXK020000931">
    <property type="protein sequence ID" value="CAB3985862.1"/>
    <property type="molecule type" value="Genomic_DNA"/>
</dbReference>
<evidence type="ECO:0000259" key="2">
    <source>
        <dbReference type="Pfam" id="PF00176"/>
    </source>
</evidence>
<dbReference type="GO" id="GO:0016787">
    <property type="term" value="F:hydrolase activity"/>
    <property type="evidence" value="ECO:0007669"/>
    <property type="project" value="UniProtKB-KW"/>
</dbReference>
<dbReference type="GO" id="GO:0005524">
    <property type="term" value="F:ATP binding"/>
    <property type="evidence" value="ECO:0007669"/>
    <property type="project" value="InterPro"/>
</dbReference>
<protein>
    <submittedName>
        <fullName evidence="3">SWI SNF-related matrix-associated actin-dependent regulator of chromatin subfamily A containing</fullName>
    </submittedName>
</protein>
<proteinExistence type="predicted"/>
<organism evidence="3 4">
    <name type="scientific">Paramuricea clavata</name>
    <name type="common">Red gorgonian</name>
    <name type="synonym">Violescent sea-whip</name>
    <dbReference type="NCBI Taxonomy" id="317549"/>
    <lineage>
        <taxon>Eukaryota</taxon>
        <taxon>Metazoa</taxon>
        <taxon>Cnidaria</taxon>
        <taxon>Anthozoa</taxon>
        <taxon>Octocorallia</taxon>
        <taxon>Malacalcyonacea</taxon>
        <taxon>Plexauridae</taxon>
        <taxon>Paramuricea</taxon>
    </lineage>
</organism>
<keyword evidence="4" id="KW-1185">Reference proteome</keyword>
<dbReference type="InterPro" id="IPR038718">
    <property type="entry name" value="SNF2-like_sf"/>
</dbReference>
<dbReference type="CDD" id="cd18793">
    <property type="entry name" value="SF2_C_SNF"/>
    <property type="match status" value="1"/>
</dbReference>
<dbReference type="Proteomes" id="UP001152795">
    <property type="component" value="Unassembled WGS sequence"/>
</dbReference>
<keyword evidence="1" id="KW-0378">Hydrolase</keyword>
<name>A0A6S7G9T9_PARCT</name>
<evidence type="ECO:0000313" key="3">
    <source>
        <dbReference type="EMBL" id="CAB3985862.1"/>
    </source>
</evidence>
<comment type="caution">
    <text evidence="3">The sequence shown here is derived from an EMBL/GenBank/DDBJ whole genome shotgun (WGS) entry which is preliminary data.</text>
</comment>
<dbReference type="AlphaFoldDB" id="A0A6S7G9T9"/>
<dbReference type="InterPro" id="IPR000330">
    <property type="entry name" value="SNF2_N"/>
</dbReference>
<dbReference type="InterPro" id="IPR027417">
    <property type="entry name" value="P-loop_NTPase"/>
</dbReference>
<dbReference type="Gene3D" id="3.40.50.10810">
    <property type="entry name" value="Tandem AAA-ATPase domain"/>
    <property type="match status" value="1"/>
</dbReference>
<dbReference type="PANTHER" id="PTHR10799">
    <property type="entry name" value="SNF2/RAD54 HELICASE FAMILY"/>
    <property type="match status" value="1"/>
</dbReference>
<evidence type="ECO:0000256" key="1">
    <source>
        <dbReference type="ARBA" id="ARBA00022801"/>
    </source>
</evidence>
<feature type="domain" description="SNF2 N-terminal" evidence="2">
    <location>
        <begin position="1"/>
        <end position="134"/>
    </location>
</feature>
<evidence type="ECO:0000313" key="4">
    <source>
        <dbReference type="Proteomes" id="UP001152795"/>
    </source>
</evidence>
<dbReference type="InterPro" id="IPR049730">
    <property type="entry name" value="SNF2/RAD54-like_C"/>
</dbReference>
<reference evidence="3" key="1">
    <citation type="submission" date="2020-04" db="EMBL/GenBank/DDBJ databases">
        <authorList>
            <person name="Alioto T."/>
            <person name="Alioto T."/>
            <person name="Gomez Garrido J."/>
        </authorList>
    </citation>
    <scope>NUCLEOTIDE SEQUENCE</scope>
    <source>
        <strain evidence="3">A484AB</strain>
    </source>
</reference>
<gene>
    <name evidence="3" type="ORF">PACLA_8A030690</name>
</gene>
<dbReference type="Pfam" id="PF00176">
    <property type="entry name" value="SNF2-rel_dom"/>
    <property type="match status" value="1"/>
</dbReference>
<dbReference type="OrthoDB" id="448448at2759"/>
<accession>A0A6S7G9T9</accession>
<dbReference type="Gene3D" id="3.40.50.300">
    <property type="entry name" value="P-loop containing nucleotide triphosphate hydrolases"/>
    <property type="match status" value="2"/>
</dbReference>
<dbReference type="SUPFAM" id="SSF52540">
    <property type="entry name" value="P-loop containing nucleoside triphosphate hydrolases"/>
    <property type="match status" value="2"/>
</dbReference>
<sequence length="257" mass="29901">MLMLTGTPIQNNLLELMSLLSFVMPDMFAERIEGIKLLFGDNKVKQNKETAYQKEKVIQAKRIMEPFVLRRVKTDVLGNILPEKYEHCVECDVPSRQRKVYDKTFASFSQIVHSGEARLKGAGVLVELRKAANHSLLIRNYYTDDMLSEMAQKYCKDTSHRDSEVNLVFEDMQVMSDFELSRLCLQERCLKDFHLPHELIMDSGKFLYLDSVLPKMKEKGDRILLFNQFVMTMDILEVYLQTRGHKYLRLDGSVSTQ</sequence>